<feature type="transmembrane region" description="Helical" evidence="1">
    <location>
        <begin position="20"/>
        <end position="41"/>
    </location>
</feature>
<reference evidence="2 3" key="1">
    <citation type="journal article" date="2022" name="bioRxiv">
        <title>Genomics of Preaxostyla Flagellates Illuminates Evolutionary Transitions and the Path Towards Mitochondrial Loss.</title>
        <authorList>
            <person name="Novak L.V.F."/>
            <person name="Treitli S.C."/>
            <person name="Pyrih J."/>
            <person name="Halakuc P."/>
            <person name="Pipaliya S.V."/>
            <person name="Vacek V."/>
            <person name="Brzon O."/>
            <person name="Soukal P."/>
            <person name="Eme L."/>
            <person name="Dacks J.B."/>
            <person name="Karnkowska A."/>
            <person name="Elias M."/>
            <person name="Hampl V."/>
        </authorList>
    </citation>
    <scope>NUCLEOTIDE SEQUENCE [LARGE SCALE GENOMIC DNA]</scope>
    <source>
        <strain evidence="2">NAU3</strain>
        <tissue evidence="2">Gut</tissue>
    </source>
</reference>
<feature type="transmembrane region" description="Helical" evidence="1">
    <location>
        <begin position="373"/>
        <end position="399"/>
    </location>
</feature>
<accession>A0ABQ9XLG9</accession>
<keyword evidence="3" id="KW-1185">Reference proteome</keyword>
<name>A0ABQ9XLG9_9EUKA</name>
<keyword evidence="1" id="KW-0472">Membrane</keyword>
<sequence length="786" mass="87443">METELPEGWFSAEDPESGLVLLLLPFFFYYFVCCVQAGLIITHRLEFANGIHQALVRLNTQKKRSGTRSIRKNNLLPTLRIPINPQNLQQLQMIHLEALHKEEHLQSTNTEVDLEPCIHPLNPQKRRNDKILTVLHQRIWKEHSKQTGRLDLASLAPIKSAIFPICCNQSIGACFEAGSMFPVLWNLFKFISGLASLGARPFDWKASTTGKTVILQTYLWVDGLVSLLYILASFIFFLLTSPSCTSHNPITSLTSDTVPSTFLSELYPDINTPLTQLYLQSSSTIPDTISSLRFSSVGLGSMLRLSGKNAFPPGSEYQNNKIKNLTLIKLIFWIIFIIFSFIWTVVGWISNIFLDYRYFIITSGDTFGKRAGFLHTIASLSVIVTIAWLVFIVGTILVAMNPLIHLSNPLLCNSAFSMHQLLPANPVPSTYLLNCDSPFPRPPPPYCRPNVSLIEDIEEYSPSAAQCFDFINGCSENYGDDDADSIASLDSLNSSCLSFDVEFCDSPFELVLTNQHTHFALEHCFNHDTPLTSLEEPEANWAQSVHVTPVRSLVAKKIVMTSSVKGVEIPSSQFSSSSKIHLAPAHLQTLPPLLFTDPSHFSVDCTIVARTEFGTDNKGHCDWSSLLISDPFTSGVVSITITLLSLQENNGDIVFGVIDSNLPIPAFGQLLGKWIRPSVGLNRDGNIYYASFSLETYCHPELEEGDCVRMEINLDSTPRTLQFFVNGEAGQCYEVVPPRSVRIGFSVAGKGTSFRIDNISRLSQPTPIEPRCPCGWMPSEDVKING</sequence>
<dbReference type="Gene3D" id="2.60.120.920">
    <property type="match status" value="1"/>
</dbReference>
<keyword evidence="1" id="KW-0812">Transmembrane</keyword>
<evidence type="ECO:0000256" key="1">
    <source>
        <dbReference type="SAM" id="Phobius"/>
    </source>
</evidence>
<dbReference type="InterPro" id="IPR043136">
    <property type="entry name" value="B30.2/SPRY_sf"/>
</dbReference>
<protein>
    <recommendedName>
        <fullName evidence="4">SPRY domain-containing protein</fullName>
    </recommendedName>
</protein>
<evidence type="ECO:0000313" key="2">
    <source>
        <dbReference type="EMBL" id="KAK2952217.1"/>
    </source>
</evidence>
<dbReference type="EMBL" id="JARBJD010000106">
    <property type="protein sequence ID" value="KAK2952217.1"/>
    <property type="molecule type" value="Genomic_DNA"/>
</dbReference>
<feature type="transmembrane region" description="Helical" evidence="1">
    <location>
        <begin position="219"/>
        <end position="239"/>
    </location>
</feature>
<gene>
    <name evidence="2" type="ORF">BLNAU_12776</name>
</gene>
<proteinExistence type="predicted"/>
<feature type="transmembrane region" description="Helical" evidence="1">
    <location>
        <begin position="330"/>
        <end position="353"/>
    </location>
</feature>
<evidence type="ECO:0008006" key="4">
    <source>
        <dbReference type="Google" id="ProtNLM"/>
    </source>
</evidence>
<keyword evidence="1" id="KW-1133">Transmembrane helix</keyword>
<dbReference type="Proteomes" id="UP001281761">
    <property type="component" value="Unassembled WGS sequence"/>
</dbReference>
<organism evidence="2 3">
    <name type="scientific">Blattamonas nauphoetae</name>
    <dbReference type="NCBI Taxonomy" id="2049346"/>
    <lineage>
        <taxon>Eukaryota</taxon>
        <taxon>Metamonada</taxon>
        <taxon>Preaxostyla</taxon>
        <taxon>Oxymonadida</taxon>
        <taxon>Blattamonas</taxon>
    </lineage>
</organism>
<comment type="caution">
    <text evidence="2">The sequence shown here is derived from an EMBL/GenBank/DDBJ whole genome shotgun (WGS) entry which is preliminary data.</text>
</comment>
<evidence type="ECO:0000313" key="3">
    <source>
        <dbReference type="Proteomes" id="UP001281761"/>
    </source>
</evidence>